<organism evidence="2 3">
    <name type="scientific">Parelaphostrongylus tenuis</name>
    <name type="common">Meningeal worm</name>
    <dbReference type="NCBI Taxonomy" id="148309"/>
    <lineage>
        <taxon>Eukaryota</taxon>
        <taxon>Metazoa</taxon>
        <taxon>Ecdysozoa</taxon>
        <taxon>Nematoda</taxon>
        <taxon>Chromadorea</taxon>
        <taxon>Rhabditida</taxon>
        <taxon>Rhabditina</taxon>
        <taxon>Rhabditomorpha</taxon>
        <taxon>Strongyloidea</taxon>
        <taxon>Metastrongylidae</taxon>
        <taxon>Parelaphostrongylus</taxon>
    </lineage>
</organism>
<evidence type="ECO:0000256" key="1">
    <source>
        <dbReference type="SAM" id="Phobius"/>
    </source>
</evidence>
<dbReference type="EMBL" id="JAHQIW010007085">
    <property type="protein sequence ID" value="KAJ1372040.1"/>
    <property type="molecule type" value="Genomic_DNA"/>
</dbReference>
<sequence length="81" mass="8731">MCNPNLPDANIEALYSHRATSPCPSFHDKTMIAPEIDKAVLGITLTSMVVLTVDSAFIILPHKAVTVLPTTMKCGILYTST</sequence>
<feature type="transmembrane region" description="Helical" evidence="1">
    <location>
        <begin position="39"/>
        <end position="60"/>
    </location>
</feature>
<dbReference type="Proteomes" id="UP001196413">
    <property type="component" value="Unassembled WGS sequence"/>
</dbReference>
<keyword evidence="3" id="KW-1185">Reference proteome</keyword>
<keyword evidence="1" id="KW-1133">Transmembrane helix</keyword>
<gene>
    <name evidence="2" type="ORF">KIN20_034098</name>
</gene>
<evidence type="ECO:0000313" key="3">
    <source>
        <dbReference type="Proteomes" id="UP001196413"/>
    </source>
</evidence>
<protein>
    <submittedName>
        <fullName evidence="2">Uncharacterized protein</fullName>
    </submittedName>
</protein>
<comment type="caution">
    <text evidence="2">The sequence shown here is derived from an EMBL/GenBank/DDBJ whole genome shotgun (WGS) entry which is preliminary data.</text>
</comment>
<name>A0AAD5R951_PARTN</name>
<reference evidence="2" key="1">
    <citation type="submission" date="2021-06" db="EMBL/GenBank/DDBJ databases">
        <title>Parelaphostrongylus tenuis whole genome reference sequence.</title>
        <authorList>
            <person name="Garwood T.J."/>
            <person name="Larsen P.A."/>
            <person name="Fountain-Jones N.M."/>
            <person name="Garbe J.R."/>
            <person name="Macchietto M.G."/>
            <person name="Kania S.A."/>
            <person name="Gerhold R.W."/>
            <person name="Richards J.E."/>
            <person name="Wolf T.M."/>
        </authorList>
    </citation>
    <scope>NUCLEOTIDE SEQUENCE</scope>
    <source>
        <strain evidence="2">MNPRO001-30</strain>
        <tissue evidence="2">Meninges</tissue>
    </source>
</reference>
<keyword evidence="1" id="KW-0812">Transmembrane</keyword>
<proteinExistence type="predicted"/>
<evidence type="ECO:0000313" key="2">
    <source>
        <dbReference type="EMBL" id="KAJ1372040.1"/>
    </source>
</evidence>
<dbReference type="AlphaFoldDB" id="A0AAD5R951"/>
<accession>A0AAD5R951</accession>
<keyword evidence="1" id="KW-0472">Membrane</keyword>